<dbReference type="Gene3D" id="3.30.360.10">
    <property type="entry name" value="Dihydrodipicolinate Reductase, domain 2"/>
    <property type="match status" value="1"/>
</dbReference>
<evidence type="ECO:0000313" key="5">
    <source>
        <dbReference type="Proteomes" id="UP001061958"/>
    </source>
</evidence>
<dbReference type="Gene3D" id="3.40.50.720">
    <property type="entry name" value="NAD(P)-binding Rossmann-like Domain"/>
    <property type="match status" value="1"/>
</dbReference>
<reference evidence="4" key="2">
    <citation type="submission" date="2022-01" db="EMBL/GenBank/DDBJ databases">
        <authorList>
            <person name="Hirooka S."/>
            <person name="Miyagishima S.Y."/>
        </authorList>
    </citation>
    <scope>NUCLEOTIDE SEQUENCE</scope>
    <source>
        <strain evidence="4">NBRC 102759</strain>
    </source>
</reference>
<gene>
    <name evidence="4" type="ORF">GpartN1_g2790.t1</name>
</gene>
<feature type="domain" description="Gfo/Idh/MocA-like oxidoreductase N-terminal" evidence="2">
    <location>
        <begin position="2"/>
        <end position="118"/>
    </location>
</feature>
<reference evidence="4" key="1">
    <citation type="journal article" date="2022" name="Proc. Natl. Acad. Sci. U.S.A.">
        <title>Life cycle and functional genomics of the unicellular red alga Galdieria for elucidating algal and plant evolution and industrial use.</title>
        <authorList>
            <person name="Hirooka S."/>
            <person name="Itabashi T."/>
            <person name="Ichinose T.M."/>
            <person name="Onuma R."/>
            <person name="Fujiwara T."/>
            <person name="Yamashita S."/>
            <person name="Jong L.W."/>
            <person name="Tomita R."/>
            <person name="Iwane A.H."/>
            <person name="Miyagishima S.Y."/>
        </authorList>
    </citation>
    <scope>NUCLEOTIDE SEQUENCE</scope>
    <source>
        <strain evidence="4">NBRC 102759</strain>
    </source>
</reference>
<comment type="similarity">
    <text evidence="1">Belongs to the Gfo/Idh/MocA family.</text>
</comment>
<evidence type="ECO:0000259" key="2">
    <source>
        <dbReference type="Pfam" id="PF01408"/>
    </source>
</evidence>
<dbReference type="InterPro" id="IPR036291">
    <property type="entry name" value="NAD(P)-bd_dom_sf"/>
</dbReference>
<name>A0A9C7PVI0_9RHOD</name>
<keyword evidence="5" id="KW-1185">Reference proteome</keyword>
<dbReference type="Pfam" id="PF22725">
    <property type="entry name" value="GFO_IDH_MocA_C3"/>
    <property type="match status" value="1"/>
</dbReference>
<dbReference type="InterPro" id="IPR000683">
    <property type="entry name" value="Gfo/Idh/MocA-like_OxRdtase_N"/>
</dbReference>
<dbReference type="OrthoDB" id="2129491at2759"/>
<dbReference type="EMBL" id="BQMJ01000020">
    <property type="protein sequence ID" value="GJQ10999.1"/>
    <property type="molecule type" value="Genomic_DNA"/>
</dbReference>
<dbReference type="PANTHER" id="PTHR46368">
    <property type="match status" value="1"/>
</dbReference>
<comment type="caution">
    <text evidence="4">The sequence shown here is derived from an EMBL/GenBank/DDBJ whole genome shotgun (WGS) entry which is preliminary data.</text>
</comment>
<dbReference type="PANTHER" id="PTHR46368:SF4">
    <property type="entry name" value="OS10G0403700 PROTEIN"/>
    <property type="match status" value="1"/>
</dbReference>
<accession>A0A9C7PVI0</accession>
<protein>
    <recommendedName>
        <fullName evidence="6">Oxidoreductase</fullName>
    </recommendedName>
</protein>
<dbReference type="SUPFAM" id="SSF55347">
    <property type="entry name" value="Glyceraldehyde-3-phosphate dehydrogenase-like, C-terminal domain"/>
    <property type="match status" value="1"/>
</dbReference>
<feature type="domain" description="GFO/IDH/MocA-like oxidoreductase" evidence="3">
    <location>
        <begin position="132"/>
        <end position="249"/>
    </location>
</feature>
<dbReference type="GO" id="GO:0000166">
    <property type="term" value="F:nucleotide binding"/>
    <property type="evidence" value="ECO:0007669"/>
    <property type="project" value="InterPro"/>
</dbReference>
<dbReference type="AlphaFoldDB" id="A0A9C7PVI0"/>
<dbReference type="InterPro" id="IPR055170">
    <property type="entry name" value="GFO_IDH_MocA-like_dom"/>
</dbReference>
<dbReference type="Proteomes" id="UP001061958">
    <property type="component" value="Unassembled WGS sequence"/>
</dbReference>
<evidence type="ECO:0008006" key="6">
    <source>
        <dbReference type="Google" id="ProtNLM"/>
    </source>
</evidence>
<proteinExistence type="inferred from homology"/>
<evidence type="ECO:0000313" key="4">
    <source>
        <dbReference type="EMBL" id="GJQ10999.1"/>
    </source>
</evidence>
<evidence type="ECO:0000256" key="1">
    <source>
        <dbReference type="ARBA" id="ARBA00010928"/>
    </source>
</evidence>
<dbReference type="SUPFAM" id="SSF51735">
    <property type="entry name" value="NAD(P)-binding Rossmann-fold domains"/>
    <property type="match status" value="1"/>
</dbReference>
<sequence length="350" mass="39456">MVRFGILGTANIANRIADAIESAGHEVYAIASRNLERANQWVSNRPSKKKTIICYGSYDQLIEDDQVQAVYIPLPSSLADSWAQLAAEKGKHILVDKPFSSAENVLKIAQVCRKNRVAFLDGTQFVHGPRLKEMQRMLQSGVIGRLRKVNAAFTAWIVDPTNIRYNPTLEPAGCVGDVGWYVVRFILSFVGYDRKVISVYAVGNETDNGAMDDCCGVVEFEDNITAHFDCGFTSGYRQWGECLGTLGVLRVERFQGAPVPSSSEQKDPNLHFQFRQVGEERSGHIERVESETQDIWVSSVGKPQSVLMIEQFITLIEQDKEREKWITEAWKTQWLVDAIYESAKTKRVVW</sequence>
<evidence type="ECO:0000259" key="3">
    <source>
        <dbReference type="Pfam" id="PF22725"/>
    </source>
</evidence>
<dbReference type="Pfam" id="PF01408">
    <property type="entry name" value="GFO_IDH_MocA"/>
    <property type="match status" value="1"/>
</dbReference>
<organism evidence="4 5">
    <name type="scientific">Galdieria partita</name>
    <dbReference type="NCBI Taxonomy" id="83374"/>
    <lineage>
        <taxon>Eukaryota</taxon>
        <taxon>Rhodophyta</taxon>
        <taxon>Bangiophyceae</taxon>
        <taxon>Galdieriales</taxon>
        <taxon>Galdieriaceae</taxon>
        <taxon>Galdieria</taxon>
    </lineage>
</organism>